<sequence>MHTPLRCLILGVKTVSVSVPVLSKRIGPGKNPGTRSSSSRRSVRQPSGRQRESWAEKQGISLIIRPDLLKIARATISTQLYGDNFLDAIVLPYKSAIEDFLPKDGTTKTHRIRLRITFVRKLFNYGLDNPLSVF</sequence>
<evidence type="ECO:0000313" key="2">
    <source>
        <dbReference type="EMBL" id="GFT08258.1"/>
    </source>
</evidence>
<reference evidence="2" key="1">
    <citation type="submission" date="2020-08" db="EMBL/GenBank/DDBJ databases">
        <title>Multicomponent nature underlies the extraordinary mechanical properties of spider dragline silk.</title>
        <authorList>
            <person name="Kono N."/>
            <person name="Nakamura H."/>
            <person name="Mori M."/>
            <person name="Yoshida Y."/>
            <person name="Ohtoshi R."/>
            <person name="Malay A.D."/>
            <person name="Moran D.A.P."/>
            <person name="Tomita M."/>
            <person name="Numata K."/>
            <person name="Arakawa K."/>
        </authorList>
    </citation>
    <scope>NUCLEOTIDE SEQUENCE</scope>
</reference>
<feature type="region of interest" description="Disordered" evidence="1">
    <location>
        <begin position="23"/>
        <end position="54"/>
    </location>
</feature>
<dbReference type="Proteomes" id="UP000887013">
    <property type="component" value="Unassembled WGS sequence"/>
</dbReference>
<evidence type="ECO:0000313" key="3">
    <source>
        <dbReference type="Proteomes" id="UP000887013"/>
    </source>
</evidence>
<accession>A0A8X6NDI9</accession>
<dbReference type="EMBL" id="BMAW01056910">
    <property type="protein sequence ID" value="GFT08258.1"/>
    <property type="molecule type" value="Genomic_DNA"/>
</dbReference>
<dbReference type="AlphaFoldDB" id="A0A8X6NDI9"/>
<comment type="caution">
    <text evidence="2">The sequence shown here is derived from an EMBL/GenBank/DDBJ whole genome shotgun (WGS) entry which is preliminary data.</text>
</comment>
<gene>
    <name evidence="2" type="ORF">NPIL_645761</name>
</gene>
<organism evidence="2 3">
    <name type="scientific">Nephila pilipes</name>
    <name type="common">Giant wood spider</name>
    <name type="synonym">Nephila maculata</name>
    <dbReference type="NCBI Taxonomy" id="299642"/>
    <lineage>
        <taxon>Eukaryota</taxon>
        <taxon>Metazoa</taxon>
        <taxon>Ecdysozoa</taxon>
        <taxon>Arthropoda</taxon>
        <taxon>Chelicerata</taxon>
        <taxon>Arachnida</taxon>
        <taxon>Araneae</taxon>
        <taxon>Araneomorphae</taxon>
        <taxon>Entelegynae</taxon>
        <taxon>Araneoidea</taxon>
        <taxon>Nephilidae</taxon>
        <taxon>Nephila</taxon>
    </lineage>
</organism>
<keyword evidence="3" id="KW-1185">Reference proteome</keyword>
<evidence type="ECO:0000256" key="1">
    <source>
        <dbReference type="SAM" id="MobiDB-lite"/>
    </source>
</evidence>
<protein>
    <submittedName>
        <fullName evidence="2">Uncharacterized protein</fullName>
    </submittedName>
</protein>
<proteinExistence type="predicted"/>
<name>A0A8X6NDI9_NEPPI</name>
<feature type="compositionally biased region" description="Low complexity" evidence="1">
    <location>
        <begin position="35"/>
        <end position="48"/>
    </location>
</feature>